<dbReference type="RefSeq" id="WP_163285202.1">
    <property type="nucleotide sequence ID" value="NZ_JAAGVY010000015.1"/>
</dbReference>
<organism evidence="4 5">
    <name type="scientific">Cryomorpha ignava</name>
    <dbReference type="NCBI Taxonomy" id="101383"/>
    <lineage>
        <taxon>Bacteria</taxon>
        <taxon>Pseudomonadati</taxon>
        <taxon>Bacteroidota</taxon>
        <taxon>Flavobacteriia</taxon>
        <taxon>Flavobacteriales</taxon>
        <taxon>Cryomorphaceae</taxon>
        <taxon>Cryomorpha</taxon>
    </lineage>
</organism>
<dbReference type="InterPro" id="IPR015943">
    <property type="entry name" value="WD40/YVTN_repeat-like_dom_sf"/>
</dbReference>
<dbReference type="PROSITE" id="PS50082">
    <property type="entry name" value="WD_REPEATS_2"/>
    <property type="match status" value="4"/>
</dbReference>
<dbReference type="SUPFAM" id="SSF50978">
    <property type="entry name" value="WD40 repeat-like"/>
    <property type="match status" value="1"/>
</dbReference>
<name>A0A7K3WQ44_9FLAO</name>
<gene>
    <name evidence="4" type="ORF">G3O08_09775</name>
</gene>
<evidence type="ECO:0000256" key="2">
    <source>
        <dbReference type="ARBA" id="ARBA00022737"/>
    </source>
</evidence>
<dbReference type="EMBL" id="JAAGVY010000015">
    <property type="protein sequence ID" value="NEN23789.1"/>
    <property type="molecule type" value="Genomic_DNA"/>
</dbReference>
<dbReference type="Gene3D" id="2.130.10.10">
    <property type="entry name" value="YVTN repeat-like/Quinoprotein amine dehydrogenase"/>
    <property type="match status" value="2"/>
</dbReference>
<evidence type="ECO:0000256" key="1">
    <source>
        <dbReference type="ARBA" id="ARBA00022574"/>
    </source>
</evidence>
<keyword evidence="1 3" id="KW-0853">WD repeat</keyword>
<feature type="repeat" description="WD" evidence="3">
    <location>
        <begin position="171"/>
        <end position="212"/>
    </location>
</feature>
<keyword evidence="2" id="KW-0677">Repeat</keyword>
<dbReference type="InterPro" id="IPR020472">
    <property type="entry name" value="WD40_PAC1"/>
</dbReference>
<feature type="repeat" description="WD" evidence="3">
    <location>
        <begin position="232"/>
        <end position="255"/>
    </location>
</feature>
<dbReference type="AlphaFoldDB" id="A0A7K3WQ44"/>
<reference evidence="4 5" key="1">
    <citation type="submission" date="2020-02" db="EMBL/GenBank/DDBJ databases">
        <title>Out from the shadows clarifying the taxonomy of the family Cryomorphaceae and related taxa by utilizing the GTDB taxonomic framework.</title>
        <authorList>
            <person name="Bowman J.P."/>
        </authorList>
    </citation>
    <scope>NUCLEOTIDE SEQUENCE [LARGE SCALE GENOMIC DNA]</scope>
    <source>
        <strain evidence="4 5">QSSC 1-22</strain>
    </source>
</reference>
<dbReference type="InterPro" id="IPR019775">
    <property type="entry name" value="WD40_repeat_CS"/>
</dbReference>
<evidence type="ECO:0000313" key="5">
    <source>
        <dbReference type="Proteomes" id="UP000486602"/>
    </source>
</evidence>
<dbReference type="PROSITE" id="PS50294">
    <property type="entry name" value="WD_REPEATS_REGION"/>
    <property type="match status" value="2"/>
</dbReference>
<dbReference type="Proteomes" id="UP000486602">
    <property type="component" value="Unassembled WGS sequence"/>
</dbReference>
<dbReference type="InterPro" id="IPR001680">
    <property type="entry name" value="WD40_rpt"/>
</dbReference>
<keyword evidence="5" id="KW-1185">Reference proteome</keyword>
<dbReference type="PANTHER" id="PTHR19848:SF8">
    <property type="entry name" value="F-BOX AND WD REPEAT DOMAIN CONTAINING 7"/>
    <property type="match status" value="1"/>
</dbReference>
<evidence type="ECO:0008006" key="6">
    <source>
        <dbReference type="Google" id="ProtNLM"/>
    </source>
</evidence>
<feature type="repeat" description="WD" evidence="3">
    <location>
        <begin position="261"/>
        <end position="293"/>
    </location>
</feature>
<dbReference type="PANTHER" id="PTHR19848">
    <property type="entry name" value="WD40 REPEAT PROTEIN"/>
    <property type="match status" value="1"/>
</dbReference>
<accession>A0A7K3WQ44</accession>
<comment type="caution">
    <text evidence="4">The sequence shown here is derived from an EMBL/GenBank/DDBJ whole genome shotgun (WGS) entry which is preliminary data.</text>
</comment>
<proteinExistence type="predicted"/>
<dbReference type="Pfam" id="PF00400">
    <property type="entry name" value="WD40"/>
    <property type="match status" value="5"/>
</dbReference>
<dbReference type="InterPro" id="IPR036322">
    <property type="entry name" value="WD40_repeat_dom_sf"/>
</dbReference>
<evidence type="ECO:0000313" key="4">
    <source>
        <dbReference type="EMBL" id="NEN23789.1"/>
    </source>
</evidence>
<dbReference type="PRINTS" id="PR00320">
    <property type="entry name" value="GPROTEINBRPT"/>
</dbReference>
<evidence type="ECO:0000256" key="3">
    <source>
        <dbReference type="PROSITE-ProRule" id="PRU00221"/>
    </source>
</evidence>
<dbReference type="PROSITE" id="PS00678">
    <property type="entry name" value="WD_REPEATS_1"/>
    <property type="match status" value="2"/>
</dbReference>
<feature type="repeat" description="WD" evidence="3">
    <location>
        <begin position="7"/>
        <end position="40"/>
    </location>
</feature>
<protein>
    <recommendedName>
        <fullName evidence="6">WD40 repeat domain-containing protein</fullName>
    </recommendedName>
</protein>
<sequence>MELKATLKGHISGIYKLLVEDDLLFSASGDGMLAAWDLKTFESAPFSVKVGLPIYAAAIQNDKMLIGQGHGGIHVIDRESKKEIRHLKFHEKGVFDICYNPVQNHFYSTGGGGSLAVFDGDDFTLQIQIPLSDGKLRRLLLTEDNKHLIVTASDGNVHVLDTAYFNQLQTVHAHDGGTYSLAWMEGGKQLVTGGRDAHLRFWNFENNELKQTSNIPAHNYAIYDILPLAQGLFASASRDRNVKIWDMNDLENPERLKSDRTTTHGNSVNALCKTDDFLITAGDDRLIRIWKRD</sequence>
<dbReference type="SMART" id="SM00320">
    <property type="entry name" value="WD40"/>
    <property type="match status" value="6"/>
</dbReference>